<proteinExistence type="predicted"/>
<organism evidence="1 2">
    <name type="scientific">Colletotrichum truncatum</name>
    <name type="common">Anthracnose fungus</name>
    <name type="synonym">Colletotrichum capsici</name>
    <dbReference type="NCBI Taxonomy" id="5467"/>
    <lineage>
        <taxon>Eukaryota</taxon>
        <taxon>Fungi</taxon>
        <taxon>Dikarya</taxon>
        <taxon>Ascomycota</taxon>
        <taxon>Pezizomycotina</taxon>
        <taxon>Sordariomycetes</taxon>
        <taxon>Hypocreomycetidae</taxon>
        <taxon>Glomerellales</taxon>
        <taxon>Glomerellaceae</taxon>
        <taxon>Colletotrichum</taxon>
        <taxon>Colletotrichum truncatum species complex</taxon>
    </lineage>
</organism>
<reference evidence="1 2" key="1">
    <citation type="journal article" date="2020" name="Phytopathology">
        <title>Genome Sequence Resources of Colletotrichum truncatum, C. plurivorum, C. musicola, and C. sojae: Four Species Pathogenic to Soybean (Glycine max).</title>
        <authorList>
            <person name="Rogerio F."/>
            <person name="Boufleur T.R."/>
            <person name="Ciampi-Guillardi M."/>
            <person name="Sukno S.A."/>
            <person name="Thon M.R."/>
            <person name="Massola Junior N.S."/>
            <person name="Baroncelli R."/>
        </authorList>
    </citation>
    <scope>NUCLEOTIDE SEQUENCE [LARGE SCALE GENOMIC DNA]</scope>
    <source>
        <strain evidence="1 2">CMES1059</strain>
    </source>
</reference>
<keyword evidence="1" id="KW-0489">Methyltransferase</keyword>
<gene>
    <name evidence="1" type="ORF">CTRU02_206918</name>
</gene>
<comment type="caution">
    <text evidence="1">The sequence shown here is derived from an EMBL/GenBank/DDBJ whole genome shotgun (WGS) entry which is preliminary data.</text>
</comment>
<sequence>MSFDPRAKRRKTGEDSHVESALPYSKFEAVEGGRSWTVSVAIPSSIMADALNAERRTAVAGRIARALAVFGIDEIVIFDDSPVESRPKRVDHKSYTGDVDPCHFLEHLLGYLEVPPFMRKMLFPLHPNLRLAGQLPSLDMPHHPNPQDWLPYREGVAGKGTPKGTVIDLGLKDPVVIEDEIPPNTRVTLHYPDYNSDEVEACDPAAPREEGGYYWGYSVRRADSLSAMFTECKYEGGYDISIGTSERGRTLSQSFPSTAPLDFKHLLIVFGGPRGIEYAAVNDKELEGMEMSAGRTKELFDHWVNVLPGQSSRNIRTDEAIWIGLTNLRRLWYEY</sequence>
<dbReference type="Proteomes" id="UP000805649">
    <property type="component" value="Unassembled WGS sequence"/>
</dbReference>
<evidence type="ECO:0000313" key="1">
    <source>
        <dbReference type="EMBL" id="KAL0937187.1"/>
    </source>
</evidence>
<keyword evidence="1" id="KW-0808">Transferase</keyword>
<evidence type="ECO:0000313" key="2">
    <source>
        <dbReference type="Proteomes" id="UP000805649"/>
    </source>
</evidence>
<dbReference type="EMBL" id="VUJX02000004">
    <property type="protein sequence ID" value="KAL0937187.1"/>
    <property type="molecule type" value="Genomic_DNA"/>
</dbReference>
<name>A0ACC3YZT3_COLTU</name>
<protein>
    <submittedName>
        <fullName evidence="1">Methyltransferase C9orf114</fullName>
    </submittedName>
</protein>
<accession>A0ACC3YZT3</accession>
<keyword evidence="2" id="KW-1185">Reference proteome</keyword>